<keyword evidence="1" id="KW-0812">Transmembrane</keyword>
<evidence type="ECO:0000256" key="1">
    <source>
        <dbReference type="SAM" id="Phobius"/>
    </source>
</evidence>
<gene>
    <name evidence="2" type="ORF">K7G82_00475</name>
</gene>
<dbReference type="InterPro" id="IPR009476">
    <property type="entry name" value="DUF1097"/>
</dbReference>
<feature type="transmembrane region" description="Helical" evidence="1">
    <location>
        <begin position="52"/>
        <end position="76"/>
    </location>
</feature>
<protein>
    <submittedName>
        <fullName evidence="2">DUF1097 domain-containing protein</fullName>
    </submittedName>
</protein>
<proteinExistence type="predicted"/>
<keyword evidence="3" id="KW-1185">Reference proteome</keyword>
<dbReference type="EMBL" id="JAINVV010000001">
    <property type="protein sequence ID" value="MBY8820744.1"/>
    <property type="molecule type" value="Genomic_DNA"/>
</dbReference>
<dbReference type="Pfam" id="PF06496">
    <property type="entry name" value="DUF1097"/>
    <property type="match status" value="1"/>
</dbReference>
<dbReference type="Proteomes" id="UP000706039">
    <property type="component" value="Unassembled WGS sequence"/>
</dbReference>
<keyword evidence="1" id="KW-1133">Transmembrane helix</keyword>
<name>A0ABS7PIF8_9SPHN</name>
<reference evidence="2 3" key="1">
    <citation type="submission" date="2021-08" db="EMBL/GenBank/DDBJ databases">
        <authorList>
            <person name="Tuo L."/>
        </authorList>
    </citation>
    <scope>NUCLEOTIDE SEQUENCE [LARGE SCALE GENOMIC DNA]</scope>
    <source>
        <strain evidence="2 3">JCM 31229</strain>
    </source>
</reference>
<feature type="transmembrane region" description="Helical" evidence="1">
    <location>
        <begin position="82"/>
        <end position="115"/>
    </location>
</feature>
<keyword evidence="1" id="KW-0472">Membrane</keyword>
<organism evidence="2 3">
    <name type="scientific">Sphingomonas colocasiae</name>
    <dbReference type="NCBI Taxonomy" id="1848973"/>
    <lineage>
        <taxon>Bacteria</taxon>
        <taxon>Pseudomonadati</taxon>
        <taxon>Pseudomonadota</taxon>
        <taxon>Alphaproteobacteria</taxon>
        <taxon>Sphingomonadales</taxon>
        <taxon>Sphingomonadaceae</taxon>
        <taxon>Sphingomonas</taxon>
    </lineage>
</organism>
<evidence type="ECO:0000313" key="2">
    <source>
        <dbReference type="EMBL" id="MBY8820744.1"/>
    </source>
</evidence>
<feature type="transmembrane region" description="Helical" evidence="1">
    <location>
        <begin position="127"/>
        <end position="151"/>
    </location>
</feature>
<accession>A0ABS7PIF8</accession>
<sequence length="160" mass="15783">MKNVLALAVTALVAAVSSVICARLGIPVWSMFIGWIAFVAGGMSARTAAPTFVCAILGLVLGFVGASIIGGGAAALGGDIALLLGVFVIVFAALLAQFVPFASLVVCYFIGMTTFFASGLPPTAPTALVLGSGLLAGVLSGLLAVILSGVITRGPAAETT</sequence>
<dbReference type="RefSeq" id="WP_222987858.1">
    <property type="nucleotide sequence ID" value="NZ_JAINVV010000001.1"/>
</dbReference>
<comment type="caution">
    <text evidence="2">The sequence shown here is derived from an EMBL/GenBank/DDBJ whole genome shotgun (WGS) entry which is preliminary data.</text>
</comment>
<evidence type="ECO:0000313" key="3">
    <source>
        <dbReference type="Proteomes" id="UP000706039"/>
    </source>
</evidence>